<dbReference type="PANTHER" id="PTHR21666">
    <property type="entry name" value="PEPTIDASE-RELATED"/>
    <property type="match status" value="1"/>
</dbReference>
<gene>
    <name evidence="2" type="ORF">ACFL27_23545</name>
</gene>
<dbReference type="InterPro" id="IPR016047">
    <property type="entry name" value="M23ase_b-sheet_dom"/>
</dbReference>
<dbReference type="SUPFAM" id="SSF51261">
    <property type="entry name" value="Duplicated hybrid motif"/>
    <property type="match status" value="1"/>
</dbReference>
<dbReference type="Proteomes" id="UP001594351">
    <property type="component" value="Unassembled WGS sequence"/>
</dbReference>
<dbReference type="CDD" id="cd12797">
    <property type="entry name" value="M23_peptidase"/>
    <property type="match status" value="1"/>
</dbReference>
<protein>
    <submittedName>
        <fullName evidence="2">M23 family metallopeptidase</fullName>
        <ecNumber evidence="2">3.4.24.-</ecNumber>
    </submittedName>
</protein>
<evidence type="ECO:0000313" key="2">
    <source>
        <dbReference type="EMBL" id="MFC1853183.1"/>
    </source>
</evidence>
<keyword evidence="2" id="KW-0378">Hydrolase</keyword>
<proteinExistence type="predicted"/>
<dbReference type="Gene3D" id="2.70.70.10">
    <property type="entry name" value="Glucose Permease (Domain IIA)"/>
    <property type="match status" value="1"/>
</dbReference>
<dbReference type="InterPro" id="IPR011055">
    <property type="entry name" value="Dup_hybrid_motif"/>
</dbReference>
<dbReference type="PANTHER" id="PTHR21666:SF270">
    <property type="entry name" value="MUREIN HYDROLASE ACTIVATOR ENVC"/>
    <property type="match status" value="1"/>
</dbReference>
<organism evidence="2 3">
    <name type="scientific">candidate division CSSED10-310 bacterium</name>
    <dbReference type="NCBI Taxonomy" id="2855610"/>
    <lineage>
        <taxon>Bacteria</taxon>
        <taxon>Bacteria division CSSED10-310</taxon>
    </lineage>
</organism>
<accession>A0ABV6Z4B6</accession>
<comment type="caution">
    <text evidence="2">The sequence shown here is derived from an EMBL/GenBank/DDBJ whole genome shotgun (WGS) entry which is preliminary data.</text>
</comment>
<evidence type="ECO:0000313" key="3">
    <source>
        <dbReference type="Proteomes" id="UP001594351"/>
    </source>
</evidence>
<dbReference type="Pfam" id="PF01551">
    <property type="entry name" value="Peptidase_M23"/>
    <property type="match status" value="1"/>
</dbReference>
<reference evidence="2 3" key="1">
    <citation type="submission" date="2024-09" db="EMBL/GenBank/DDBJ databases">
        <title>Laminarin stimulates single cell rates of sulfate reduction while oxygen inhibits transcriptomic activity in coastal marine sediment.</title>
        <authorList>
            <person name="Lindsay M."/>
            <person name="Orcutt B."/>
            <person name="Emerson D."/>
            <person name="Stepanauskas R."/>
            <person name="D'Angelo T."/>
        </authorList>
    </citation>
    <scope>NUCLEOTIDE SEQUENCE [LARGE SCALE GENOMIC DNA]</scope>
    <source>
        <strain evidence="2">SAG AM-311-K15</strain>
    </source>
</reference>
<name>A0ABV6Z4B6_UNCC1</name>
<evidence type="ECO:0000259" key="1">
    <source>
        <dbReference type="Pfam" id="PF01551"/>
    </source>
</evidence>
<dbReference type="EC" id="3.4.24.-" evidence="2"/>
<sequence>MIQNQAFGKVMQKTVFIISVVSLFLSPVYAAQSLQWPLAVNYGISATFGEFRYGHFHAGIDLRTAGKNGFQVLAADSGHIYRLNIRKRGYGKAIYIRHQNDLITVYGHLERFEEKQLHLESYLAEKQITLGKYPGNLYLNIPIRKGQCIGFSGESGAGLPHLHFEVRQGEERPINPFRAGFRVLDKKGPLIRKIIFTPRSADSYINHYPRDYILSTANIRKLTPPVIRGQIEVSIDAYDVLGALNRVNIYSALIKFGAALLNEVRFDEITYTQNHRSGLIYNLASSGFSPTRYVYQLGHRYGRELPFGQDFAAGSGIIDTKLYPEGTHNIQVQVADFAGNLKTITIPVTIDNTITDLRRAEIQNKNREQPSQLKQCKIRDHHNYLSIIGEVINSHSRFPQVSVSVPGKGGVRNIELMCPDRNIFVGTLDMTTLPCGELKILFSDPFSPAQIVQQNSYVIRRFKPGKGGRLETTDFYVDIPQKALFEDLYLTYEAFKPPRHGALKAVGSAISLRPPGVPFDQSVLIGVYYALDQSRDPAKLGVYVLNEYNKRWAYRSPSQHLISKALLEVKISSLAGFCLFYDDVPPAISAPSSFKPDALREGEIIILKVYDEGMGIDDARTKVRVAEIEIDNEYDPDRGWLKIFLPLGLNKGTFQMSVTVFDRGGNKSKPFQRMITVI</sequence>
<keyword evidence="3" id="KW-1185">Reference proteome</keyword>
<dbReference type="InterPro" id="IPR050570">
    <property type="entry name" value="Cell_wall_metabolism_enzyme"/>
</dbReference>
<feature type="domain" description="M23ase beta-sheet core" evidence="1">
    <location>
        <begin position="56"/>
        <end position="113"/>
    </location>
</feature>
<dbReference type="GO" id="GO:0016787">
    <property type="term" value="F:hydrolase activity"/>
    <property type="evidence" value="ECO:0007669"/>
    <property type="project" value="UniProtKB-KW"/>
</dbReference>
<dbReference type="EMBL" id="JBHPBY010000440">
    <property type="protein sequence ID" value="MFC1853183.1"/>
    <property type="molecule type" value="Genomic_DNA"/>
</dbReference>